<dbReference type="Pfam" id="PF00096">
    <property type="entry name" value="zf-C2H2"/>
    <property type="match status" value="3"/>
</dbReference>
<dbReference type="SMART" id="SM00355">
    <property type="entry name" value="ZnF_C2H2"/>
    <property type="match status" value="3"/>
</dbReference>
<protein>
    <submittedName>
        <fullName evidence="8">Early growth response protein 1 isoform X4</fullName>
    </submittedName>
</protein>
<keyword evidence="7" id="KW-1185">Reference proteome</keyword>
<name>A0ABM4D3H6_HYDVU</name>
<dbReference type="PANTHER" id="PTHR23235">
    <property type="entry name" value="KRUEPPEL-LIKE TRANSCRIPTION FACTOR"/>
    <property type="match status" value="1"/>
</dbReference>
<dbReference type="PROSITE" id="PS00028">
    <property type="entry name" value="ZINC_FINGER_C2H2_1"/>
    <property type="match status" value="3"/>
</dbReference>
<dbReference type="PROSITE" id="PS50157">
    <property type="entry name" value="ZINC_FINGER_C2H2_2"/>
    <property type="match status" value="3"/>
</dbReference>
<feature type="compositionally biased region" description="Low complexity" evidence="5">
    <location>
        <begin position="143"/>
        <end position="155"/>
    </location>
</feature>
<evidence type="ECO:0000256" key="3">
    <source>
        <dbReference type="ARBA" id="ARBA00022833"/>
    </source>
</evidence>
<feature type="domain" description="C2H2-type" evidence="6">
    <location>
        <begin position="320"/>
        <end position="347"/>
    </location>
</feature>
<organism evidence="7 8">
    <name type="scientific">Hydra vulgaris</name>
    <name type="common">Hydra</name>
    <name type="synonym">Hydra attenuata</name>
    <dbReference type="NCBI Taxonomy" id="6087"/>
    <lineage>
        <taxon>Eukaryota</taxon>
        <taxon>Metazoa</taxon>
        <taxon>Cnidaria</taxon>
        <taxon>Hydrozoa</taxon>
        <taxon>Hydroidolina</taxon>
        <taxon>Anthoathecata</taxon>
        <taxon>Aplanulata</taxon>
        <taxon>Hydridae</taxon>
        <taxon>Hydra</taxon>
    </lineage>
</organism>
<accession>A0ABM4D3H6</accession>
<evidence type="ECO:0000256" key="5">
    <source>
        <dbReference type="SAM" id="MobiDB-lite"/>
    </source>
</evidence>
<dbReference type="SUPFAM" id="SSF57667">
    <property type="entry name" value="beta-beta-alpha zinc fingers"/>
    <property type="match status" value="2"/>
</dbReference>
<dbReference type="RefSeq" id="XP_065668814.1">
    <property type="nucleotide sequence ID" value="XM_065812742.1"/>
</dbReference>
<evidence type="ECO:0000259" key="6">
    <source>
        <dbReference type="PROSITE" id="PS50157"/>
    </source>
</evidence>
<feature type="domain" description="C2H2-type" evidence="6">
    <location>
        <begin position="290"/>
        <end position="319"/>
    </location>
</feature>
<dbReference type="GeneID" id="100203494"/>
<dbReference type="Proteomes" id="UP001652625">
    <property type="component" value="Chromosome 12"/>
</dbReference>
<feature type="domain" description="C2H2-type" evidence="6">
    <location>
        <begin position="260"/>
        <end position="289"/>
    </location>
</feature>
<dbReference type="InterPro" id="IPR013087">
    <property type="entry name" value="Znf_C2H2_type"/>
</dbReference>
<dbReference type="InterPro" id="IPR036236">
    <property type="entry name" value="Znf_C2H2_sf"/>
</dbReference>
<evidence type="ECO:0000313" key="7">
    <source>
        <dbReference type="Proteomes" id="UP001652625"/>
    </source>
</evidence>
<feature type="region of interest" description="Disordered" evidence="5">
    <location>
        <begin position="132"/>
        <end position="159"/>
    </location>
</feature>
<keyword evidence="1" id="KW-0479">Metal-binding</keyword>
<proteinExistence type="predicted"/>
<reference evidence="8" key="1">
    <citation type="submission" date="2025-08" db="UniProtKB">
        <authorList>
            <consortium name="RefSeq"/>
        </authorList>
    </citation>
    <scope>IDENTIFICATION</scope>
</reference>
<evidence type="ECO:0000256" key="1">
    <source>
        <dbReference type="ARBA" id="ARBA00022723"/>
    </source>
</evidence>
<evidence type="ECO:0000313" key="8">
    <source>
        <dbReference type="RefSeq" id="XP_065668814.1"/>
    </source>
</evidence>
<keyword evidence="3" id="KW-0862">Zinc</keyword>
<dbReference type="PANTHER" id="PTHR23235:SF164">
    <property type="entry name" value="C2H2-TYPE DOMAIN-CONTAINING PROTEIN"/>
    <property type="match status" value="1"/>
</dbReference>
<dbReference type="Gene3D" id="3.30.160.60">
    <property type="entry name" value="Classic Zinc Finger"/>
    <property type="match status" value="3"/>
</dbReference>
<sequence>MGLCLMTLIIGVALNPRYYIYQLFYCSTPSVTPLKKNEPLEPFFGDKRTNDVVQSLLSLCASPITKQTSIKTKVISHTTDSSNFIKYTKDEVSKPLHINYELNQLSSLKFSNEQAPFRHLKKSLSDVQLTNESSSSSNYTLDRSYSPERSYSTSSIDTTPDDPFSLSTSDVLIENLDIERIKHYKSIQKFSSIKSLSDIPDLNNLDTPAILILYPEKYTSNNGTKELVKSPYELLQSARSIPVICVSKTSESDQSRERIHVCPFENCNKTYFKNSHLKTHIRTHTGEKPFKCTWQNCDRTFARSDELARHKRSHTGERKFKCTLCSRMFMRSDHLTKHVKRHMTTKKVPGWQKEINKLNEMSSITFQYPMIISEQTLARNQAKV</sequence>
<gene>
    <name evidence="8" type="primary">LOC100203494</name>
</gene>
<evidence type="ECO:0000256" key="4">
    <source>
        <dbReference type="PROSITE-ProRule" id="PRU00042"/>
    </source>
</evidence>
<keyword evidence="2 4" id="KW-0863">Zinc-finger</keyword>
<feature type="compositionally biased region" description="Polar residues" evidence="5">
    <location>
        <begin position="132"/>
        <end position="141"/>
    </location>
</feature>
<evidence type="ECO:0000256" key="2">
    <source>
        <dbReference type="ARBA" id="ARBA00022771"/>
    </source>
</evidence>